<dbReference type="KEGG" id="lhf:JCM16775_0497"/>
<evidence type="ECO:0000313" key="8">
    <source>
        <dbReference type="EMBL" id="BBM37806.1"/>
    </source>
</evidence>
<dbReference type="GO" id="GO:0005886">
    <property type="term" value="C:plasma membrane"/>
    <property type="evidence" value="ECO:0007669"/>
    <property type="project" value="UniProtKB-SubCell"/>
</dbReference>
<evidence type="ECO:0000256" key="5">
    <source>
        <dbReference type="ARBA" id="ARBA00023136"/>
    </source>
</evidence>
<dbReference type="OrthoDB" id="9808671at2"/>
<feature type="compositionally biased region" description="Polar residues" evidence="6">
    <location>
        <begin position="461"/>
        <end position="477"/>
    </location>
</feature>
<feature type="compositionally biased region" description="Basic and acidic residues" evidence="6">
    <location>
        <begin position="507"/>
        <end position="521"/>
    </location>
</feature>
<accession>A0A510JFC1</accession>
<reference evidence="8 9" key="1">
    <citation type="submission" date="2019-07" db="EMBL/GenBank/DDBJ databases">
        <title>Complete Genome Sequence of Leptotrichia hofstadii Strain JCM16775.</title>
        <authorList>
            <person name="Watanabe S."/>
            <person name="Cui L."/>
        </authorList>
    </citation>
    <scope>NUCLEOTIDE SEQUENCE [LARGE SCALE GENOMIC DNA]</scope>
    <source>
        <strain evidence="8 9">JCM16775</strain>
    </source>
</reference>
<keyword evidence="4 7" id="KW-1133">Transmembrane helix</keyword>
<feature type="region of interest" description="Disordered" evidence="6">
    <location>
        <begin position="420"/>
        <end position="521"/>
    </location>
</feature>
<proteinExistence type="predicted"/>
<name>A0A510JFC1_9FUSO</name>
<dbReference type="PANTHER" id="PTHR30213:SF0">
    <property type="entry name" value="UPF0761 MEMBRANE PROTEIN YIHY"/>
    <property type="match status" value="1"/>
</dbReference>
<dbReference type="Pfam" id="PF03631">
    <property type="entry name" value="Virul_fac_BrkB"/>
    <property type="match status" value="1"/>
</dbReference>
<evidence type="ECO:0000313" key="9">
    <source>
        <dbReference type="Proteomes" id="UP000321892"/>
    </source>
</evidence>
<evidence type="ECO:0000256" key="6">
    <source>
        <dbReference type="SAM" id="MobiDB-lite"/>
    </source>
</evidence>
<dbReference type="Proteomes" id="UP000321892">
    <property type="component" value="Chromosome"/>
</dbReference>
<keyword evidence="2" id="KW-1003">Cell membrane</keyword>
<protein>
    <submittedName>
        <fullName evidence="8">Ribonuclease BN</fullName>
    </submittedName>
</protein>
<evidence type="ECO:0000256" key="3">
    <source>
        <dbReference type="ARBA" id="ARBA00022692"/>
    </source>
</evidence>
<evidence type="ECO:0000256" key="4">
    <source>
        <dbReference type="ARBA" id="ARBA00022989"/>
    </source>
</evidence>
<feature type="transmembrane region" description="Helical" evidence="7">
    <location>
        <begin position="110"/>
        <end position="130"/>
    </location>
</feature>
<feature type="transmembrane region" description="Helical" evidence="7">
    <location>
        <begin position="150"/>
        <end position="175"/>
    </location>
</feature>
<feature type="transmembrane region" description="Helical" evidence="7">
    <location>
        <begin position="252"/>
        <end position="276"/>
    </location>
</feature>
<keyword evidence="5 7" id="KW-0472">Membrane</keyword>
<feature type="compositionally biased region" description="Polar residues" evidence="6">
    <location>
        <begin position="495"/>
        <end position="506"/>
    </location>
</feature>
<evidence type="ECO:0000256" key="1">
    <source>
        <dbReference type="ARBA" id="ARBA00004651"/>
    </source>
</evidence>
<keyword evidence="9" id="KW-1185">Reference proteome</keyword>
<dbReference type="EMBL" id="AP019823">
    <property type="protein sequence ID" value="BBM37806.1"/>
    <property type="molecule type" value="Genomic_DNA"/>
</dbReference>
<gene>
    <name evidence="8" type="ORF">JCM16775_0497</name>
</gene>
<feature type="compositionally biased region" description="Basic and acidic residues" evidence="6">
    <location>
        <begin position="420"/>
        <end position="446"/>
    </location>
</feature>
<dbReference type="NCBIfam" id="TIGR00765">
    <property type="entry name" value="yihY_not_rbn"/>
    <property type="match status" value="1"/>
</dbReference>
<feature type="transmembrane region" description="Helical" evidence="7">
    <location>
        <begin position="187"/>
        <end position="210"/>
    </location>
</feature>
<dbReference type="PANTHER" id="PTHR30213">
    <property type="entry name" value="INNER MEMBRANE PROTEIN YHJD"/>
    <property type="match status" value="1"/>
</dbReference>
<feature type="compositionally biased region" description="Basic and acidic residues" evidence="6">
    <location>
        <begin position="478"/>
        <end position="493"/>
    </location>
</feature>
<evidence type="ECO:0000256" key="7">
    <source>
        <dbReference type="SAM" id="Phobius"/>
    </source>
</evidence>
<evidence type="ECO:0000256" key="2">
    <source>
        <dbReference type="ARBA" id="ARBA00022475"/>
    </source>
</evidence>
<dbReference type="InterPro" id="IPR017039">
    <property type="entry name" value="Virul_fac_BrkB"/>
</dbReference>
<comment type="subcellular location">
    <subcellularLocation>
        <location evidence="1">Cell membrane</location>
        <topology evidence="1">Multi-pass membrane protein</topology>
    </subcellularLocation>
</comment>
<dbReference type="RefSeq" id="WP_026745379.1">
    <property type="nucleotide sequence ID" value="NZ_AP019823.1"/>
</dbReference>
<dbReference type="AlphaFoldDB" id="A0A510JFC1"/>
<organism evidence="8 9">
    <name type="scientific">Leptotrichia hofstadii</name>
    <dbReference type="NCBI Taxonomy" id="157688"/>
    <lineage>
        <taxon>Bacteria</taxon>
        <taxon>Fusobacteriati</taxon>
        <taxon>Fusobacteriota</taxon>
        <taxon>Fusobacteriia</taxon>
        <taxon>Fusobacteriales</taxon>
        <taxon>Leptotrichiaceae</taxon>
        <taxon>Leptotrichia</taxon>
    </lineage>
</organism>
<feature type="transmembrane region" description="Helical" evidence="7">
    <location>
        <begin position="44"/>
        <end position="67"/>
    </location>
</feature>
<sequence length="521" mass="60886">MKEKKNFQKQKKEAKENRFKKKMSEIKRMIYLIYRNYRDGETQILAISLTYYSLLAIFPVVALVLGITKGFGLDKIFIQKFFELWPGNNSFLRVIVDVAQRLLLSTESSILTGVGIVILIYSAVKVLITLENSFNKIWKINKKRSITRRVVDYIAIIFLGPIFFVLLSALNSVAVEEIAKHFSENAVIMNLFIGLFGPATYIILFSYLFYIIPNTNVKIKPAVYAGIVTTLLTFGWKLLFLLLQSSITRYNIIYGSLALIPIFLIWVQYVWVTILLGAQIAFSIQTSDEFLYSEKIEMPIKVKREAGILILSLIIKNFVEKKESFTYQKLTDRLGMEVFFVKEILSDLEKMGFINEVFYDKNSDSQYQVAYSPESITIREFMKKFDTKNIEHYENIFDNLNEDDQKLLEKIREKLAMKKIESSENENEISKQETEFSEKEYFKEAKPPVNPRKSQELTIDFQISKQSRQKNENLQTKDSPKIIRKEKINRESEVQDSQSEDNNSQDTQKRVRYEDGTWKFF</sequence>
<feature type="transmembrane region" description="Helical" evidence="7">
    <location>
        <begin position="222"/>
        <end position="240"/>
    </location>
</feature>
<keyword evidence="3 7" id="KW-0812">Transmembrane</keyword>